<sequence length="88" mass="10019">MKTINTTHGINEIARPASHPLPSRRVWQRRTRKTTRATRKVTSPPNLLHHTTVSLTVNPDSTPYKFTQRARMHHALPPHTTPCVLSPI</sequence>
<dbReference type="EMBL" id="CAKXAJ010024667">
    <property type="protein sequence ID" value="CAH2229033.1"/>
    <property type="molecule type" value="Genomic_DNA"/>
</dbReference>
<feature type="region of interest" description="Disordered" evidence="1">
    <location>
        <begin position="1"/>
        <end position="46"/>
    </location>
</feature>
<feature type="compositionally biased region" description="Basic residues" evidence="1">
    <location>
        <begin position="26"/>
        <end position="39"/>
    </location>
</feature>
<keyword evidence="3" id="KW-1185">Reference proteome</keyword>
<protein>
    <submittedName>
        <fullName evidence="2">Jg1434 protein</fullName>
    </submittedName>
</protein>
<evidence type="ECO:0000313" key="2">
    <source>
        <dbReference type="EMBL" id="CAH2229033.1"/>
    </source>
</evidence>
<comment type="caution">
    <text evidence="2">The sequence shown here is derived from an EMBL/GenBank/DDBJ whole genome shotgun (WGS) entry which is preliminary data.</text>
</comment>
<dbReference type="Proteomes" id="UP000838756">
    <property type="component" value="Unassembled WGS sequence"/>
</dbReference>
<dbReference type="AlphaFoldDB" id="A0A8S4R069"/>
<proteinExistence type="predicted"/>
<gene>
    <name evidence="2" type="primary">jg1434</name>
    <name evidence="2" type="ORF">PAEG_LOCUS8533</name>
</gene>
<name>A0A8S4R069_9NEOP</name>
<reference evidence="2" key="1">
    <citation type="submission" date="2022-03" db="EMBL/GenBank/DDBJ databases">
        <authorList>
            <person name="Lindestad O."/>
        </authorList>
    </citation>
    <scope>NUCLEOTIDE SEQUENCE</scope>
</reference>
<evidence type="ECO:0000256" key="1">
    <source>
        <dbReference type="SAM" id="MobiDB-lite"/>
    </source>
</evidence>
<evidence type="ECO:0000313" key="3">
    <source>
        <dbReference type="Proteomes" id="UP000838756"/>
    </source>
</evidence>
<organism evidence="2 3">
    <name type="scientific">Pararge aegeria aegeria</name>
    <dbReference type="NCBI Taxonomy" id="348720"/>
    <lineage>
        <taxon>Eukaryota</taxon>
        <taxon>Metazoa</taxon>
        <taxon>Ecdysozoa</taxon>
        <taxon>Arthropoda</taxon>
        <taxon>Hexapoda</taxon>
        <taxon>Insecta</taxon>
        <taxon>Pterygota</taxon>
        <taxon>Neoptera</taxon>
        <taxon>Endopterygota</taxon>
        <taxon>Lepidoptera</taxon>
        <taxon>Glossata</taxon>
        <taxon>Ditrysia</taxon>
        <taxon>Papilionoidea</taxon>
        <taxon>Nymphalidae</taxon>
        <taxon>Satyrinae</taxon>
        <taxon>Satyrini</taxon>
        <taxon>Parargina</taxon>
        <taxon>Pararge</taxon>
    </lineage>
</organism>
<accession>A0A8S4R069</accession>